<feature type="compositionally biased region" description="Low complexity" evidence="6">
    <location>
        <begin position="263"/>
        <end position="282"/>
    </location>
</feature>
<feature type="compositionally biased region" description="Pro residues" evidence="6">
    <location>
        <begin position="283"/>
        <end position="294"/>
    </location>
</feature>
<accession>A0A2V4ALL7</accession>
<evidence type="ECO:0000313" key="8">
    <source>
        <dbReference type="Proteomes" id="UP000249915"/>
    </source>
</evidence>
<organism evidence="7 8">
    <name type="scientific">Prauserella muralis</name>
    <dbReference type="NCBI Taxonomy" id="588067"/>
    <lineage>
        <taxon>Bacteria</taxon>
        <taxon>Bacillati</taxon>
        <taxon>Actinomycetota</taxon>
        <taxon>Actinomycetes</taxon>
        <taxon>Pseudonocardiales</taxon>
        <taxon>Pseudonocardiaceae</taxon>
        <taxon>Prauserella</taxon>
    </lineage>
</organism>
<dbReference type="PANTHER" id="PTHR24276:SF98">
    <property type="entry name" value="FI18310P1-RELATED"/>
    <property type="match status" value="1"/>
</dbReference>
<dbReference type="PROSITE" id="PS00134">
    <property type="entry name" value="TRYPSIN_HIS"/>
    <property type="match status" value="1"/>
</dbReference>
<keyword evidence="3" id="KW-0378">Hydrolase</keyword>
<dbReference type="CDD" id="cd00190">
    <property type="entry name" value="Tryp_SPc"/>
    <property type="match status" value="1"/>
</dbReference>
<keyword evidence="8" id="KW-1185">Reference proteome</keyword>
<sequence>MGRVRSRLAGALAAVSVLALVGVPIASAVQPSIVGGVPADQPYPFAVSLQQNSGEHFCGGALVAAEWVVTAAHCVQGREPAEFSARIGSLDRTQGGEVIEPAQVLPHPDYDPDGAGGDVALVRLASPAQAEPIALATGAEVGVPTRILGWGQTCPTEGCGTSPVTLQQLDTSVVDGAGCTAVFDPAVELCTGNPEGRKGACYGDSGGPEIIRAGERWLLAGVSSRPGVHDATCGTGPSIYTSVVAYTPWITEHVAPPPPSPQPTSSSQSTSGAPPTSGTPSPSGTPPATTPTPS</sequence>
<dbReference type="GO" id="GO:0006508">
    <property type="term" value="P:proteolysis"/>
    <property type="evidence" value="ECO:0007669"/>
    <property type="project" value="UniProtKB-KW"/>
</dbReference>
<dbReference type="EMBL" id="MASW01000006">
    <property type="protein sequence ID" value="PXY21191.1"/>
    <property type="molecule type" value="Genomic_DNA"/>
</dbReference>
<evidence type="ECO:0000256" key="3">
    <source>
        <dbReference type="ARBA" id="ARBA00022801"/>
    </source>
</evidence>
<keyword evidence="2 7" id="KW-0645">Protease</keyword>
<dbReference type="InterPro" id="IPR001314">
    <property type="entry name" value="Peptidase_S1A"/>
</dbReference>
<dbReference type="InterPro" id="IPR018114">
    <property type="entry name" value="TRYPSIN_HIS"/>
</dbReference>
<dbReference type="InterPro" id="IPR050430">
    <property type="entry name" value="Peptidase_S1"/>
</dbReference>
<feature type="region of interest" description="Disordered" evidence="6">
    <location>
        <begin position="253"/>
        <end position="294"/>
    </location>
</feature>
<dbReference type="InterPro" id="IPR001254">
    <property type="entry name" value="Trypsin_dom"/>
</dbReference>
<reference evidence="7 8" key="1">
    <citation type="submission" date="2016-07" db="EMBL/GenBank/DDBJ databases">
        <title>Draft genome sequence of Prauserella muralis DSM 45305, isolated from a mould-covered wall in an indoor environment.</title>
        <authorList>
            <person name="Ruckert C."/>
            <person name="Albersmeier A."/>
            <person name="Jiang C.-L."/>
            <person name="Jiang Y."/>
            <person name="Kalinowski J."/>
            <person name="Schneider O."/>
            <person name="Winkler A."/>
            <person name="Zotchev S.B."/>
        </authorList>
    </citation>
    <scope>NUCLEOTIDE SEQUENCE [LARGE SCALE GENOMIC DNA]</scope>
    <source>
        <strain evidence="7 8">DSM 45305</strain>
    </source>
</reference>
<proteinExistence type="inferred from homology"/>
<dbReference type="FunFam" id="2.40.10.10:FF:000073">
    <property type="entry name" value="Trypsin alpha"/>
    <property type="match status" value="1"/>
</dbReference>
<evidence type="ECO:0000256" key="5">
    <source>
        <dbReference type="ARBA" id="ARBA00023157"/>
    </source>
</evidence>
<evidence type="ECO:0000256" key="4">
    <source>
        <dbReference type="ARBA" id="ARBA00022825"/>
    </source>
</evidence>
<gene>
    <name evidence="7" type="ORF">BAY60_27415</name>
</gene>
<dbReference type="GO" id="GO:0004252">
    <property type="term" value="F:serine-type endopeptidase activity"/>
    <property type="evidence" value="ECO:0007669"/>
    <property type="project" value="InterPro"/>
</dbReference>
<dbReference type="OrthoDB" id="3657335at2"/>
<dbReference type="AlphaFoldDB" id="A0A2V4ALL7"/>
<keyword evidence="5" id="KW-1015">Disulfide bond</keyword>
<evidence type="ECO:0000256" key="2">
    <source>
        <dbReference type="ARBA" id="ARBA00022670"/>
    </source>
</evidence>
<dbReference type="InterPro" id="IPR043504">
    <property type="entry name" value="Peptidase_S1_PA_chymotrypsin"/>
</dbReference>
<evidence type="ECO:0000256" key="1">
    <source>
        <dbReference type="ARBA" id="ARBA00007664"/>
    </source>
</evidence>
<comment type="similarity">
    <text evidence="1">Belongs to the peptidase S1 family.</text>
</comment>
<dbReference type="PROSITE" id="PS50240">
    <property type="entry name" value="TRYPSIN_DOM"/>
    <property type="match status" value="1"/>
</dbReference>
<protein>
    <submittedName>
        <fullName evidence="7">Serine protease</fullName>
    </submittedName>
</protein>
<evidence type="ECO:0000313" key="7">
    <source>
        <dbReference type="EMBL" id="PXY21191.1"/>
    </source>
</evidence>
<dbReference type="SUPFAM" id="SSF50494">
    <property type="entry name" value="Trypsin-like serine proteases"/>
    <property type="match status" value="1"/>
</dbReference>
<dbReference type="Proteomes" id="UP000249915">
    <property type="component" value="Unassembled WGS sequence"/>
</dbReference>
<dbReference type="PRINTS" id="PR00722">
    <property type="entry name" value="CHYMOTRYPSIN"/>
</dbReference>
<name>A0A2V4ALL7_9PSEU</name>
<evidence type="ECO:0000256" key="6">
    <source>
        <dbReference type="SAM" id="MobiDB-lite"/>
    </source>
</evidence>
<dbReference type="Pfam" id="PF00089">
    <property type="entry name" value="Trypsin"/>
    <property type="match status" value="1"/>
</dbReference>
<dbReference type="SMART" id="SM00020">
    <property type="entry name" value="Tryp_SPc"/>
    <property type="match status" value="1"/>
</dbReference>
<dbReference type="PANTHER" id="PTHR24276">
    <property type="entry name" value="POLYSERASE-RELATED"/>
    <property type="match status" value="1"/>
</dbReference>
<keyword evidence="4" id="KW-0720">Serine protease</keyword>
<dbReference type="RefSeq" id="WP_112284433.1">
    <property type="nucleotide sequence ID" value="NZ_MASW01000006.1"/>
</dbReference>
<comment type="caution">
    <text evidence="7">The sequence shown here is derived from an EMBL/GenBank/DDBJ whole genome shotgun (WGS) entry which is preliminary data.</text>
</comment>
<dbReference type="InterPro" id="IPR009003">
    <property type="entry name" value="Peptidase_S1_PA"/>
</dbReference>
<dbReference type="Gene3D" id="2.40.10.10">
    <property type="entry name" value="Trypsin-like serine proteases"/>
    <property type="match status" value="1"/>
</dbReference>